<organism evidence="1 3">
    <name type="scientific">Priestia flexa</name>
    <dbReference type="NCBI Taxonomy" id="86664"/>
    <lineage>
        <taxon>Bacteria</taxon>
        <taxon>Bacillati</taxon>
        <taxon>Bacillota</taxon>
        <taxon>Bacilli</taxon>
        <taxon>Bacillales</taxon>
        <taxon>Bacillaceae</taxon>
        <taxon>Priestia</taxon>
    </lineage>
</organism>
<name>A0A1N6WWC7_9BACI</name>
<sequence>MKKEWNTPTVEVLEVKMTLKGWEDKPSKDSSNNDLDS</sequence>
<evidence type="ECO:0000313" key="3">
    <source>
        <dbReference type="Proteomes" id="UP000664578"/>
    </source>
</evidence>
<accession>A0A4P8X8Z7</accession>
<evidence type="ECO:0000313" key="1">
    <source>
        <dbReference type="EMBL" id="MBN8251495.1"/>
    </source>
</evidence>
<evidence type="ECO:0000313" key="2">
    <source>
        <dbReference type="EMBL" id="MDW8515464.1"/>
    </source>
</evidence>
<dbReference type="InterPro" id="IPR049825">
    <property type="entry name" value="Lasso_PadeA-like"/>
</dbReference>
<keyword evidence="4" id="KW-1185">Reference proteome</keyword>
<dbReference type="NCBIfam" id="NF033524">
    <property type="entry name" value="lasso_PadeA_fam"/>
    <property type="match status" value="1"/>
</dbReference>
<protein>
    <submittedName>
        <fullName evidence="1">Paeninodin family lasso peptide</fullName>
    </submittedName>
</protein>
<dbReference type="Proteomes" id="UP000664578">
    <property type="component" value="Unassembled WGS sequence"/>
</dbReference>
<reference evidence="1" key="1">
    <citation type="submission" date="2020-12" db="EMBL/GenBank/DDBJ databases">
        <title>PHA producing bacteria isolated from mangrove.</title>
        <authorList>
            <person name="Zheng W."/>
            <person name="Yu S."/>
            <person name="Huang Y."/>
        </authorList>
    </citation>
    <scope>NUCLEOTIDE SEQUENCE</scope>
    <source>
        <strain evidence="1">GN22-4</strain>
    </source>
</reference>
<proteinExistence type="predicted"/>
<reference evidence="2" key="3">
    <citation type="submission" date="2024-05" db="EMBL/GenBank/DDBJ databases">
        <title>Draft genomic sequences of Priestia flexa CCM isolated from the soil of an abandoned mine contaminated by free cyanide in the high Andean zone of Tacna, Peru.</title>
        <authorList>
            <person name="Caceda Quiroz C.J."/>
            <person name="Maraza Chooque G.J."/>
            <person name="Fora Quispe G.L."/>
            <person name="Carpio Mamani M."/>
        </authorList>
    </citation>
    <scope>NUCLEOTIDE SEQUENCE</scope>
    <source>
        <strain evidence="2">CCM</strain>
    </source>
</reference>
<dbReference type="Proteomes" id="UP001284771">
    <property type="component" value="Unassembled WGS sequence"/>
</dbReference>
<comment type="caution">
    <text evidence="1">The sequence shown here is derived from an EMBL/GenBank/DDBJ whole genome shotgun (WGS) entry which is preliminary data.</text>
</comment>
<dbReference type="EMBL" id="JAWUZT010000009">
    <property type="protein sequence ID" value="MDW8515464.1"/>
    <property type="molecule type" value="Genomic_DNA"/>
</dbReference>
<dbReference type="AlphaFoldDB" id="A0A1N6WWC7"/>
<accession>A0A1N6WWC7</accession>
<reference evidence="4" key="2">
    <citation type="submission" date="2023-07" db="EMBL/GenBank/DDBJ databases">
        <title>Draft genomic sequences of Priestia flexa CCM isolated from the soil of an abandoned mine contaminated by free cyanide in the high Andean zone of Tacna, Peru.</title>
        <authorList>
            <person name="Caceda Quiroz C.J."/>
            <person name="Maraza Chooque G.J."/>
            <person name="Fora Quispe G.L."/>
            <person name="Carpio Mamani M."/>
        </authorList>
    </citation>
    <scope>NUCLEOTIDE SEQUENCE [LARGE SCALE GENOMIC DNA]</scope>
    <source>
        <strain evidence="4">CCM</strain>
    </source>
</reference>
<dbReference type="GeneID" id="93682167"/>
<dbReference type="EMBL" id="JAEMWV010000003">
    <property type="protein sequence ID" value="MBN8251495.1"/>
    <property type="molecule type" value="Genomic_DNA"/>
</dbReference>
<evidence type="ECO:0000313" key="4">
    <source>
        <dbReference type="Proteomes" id="UP001284771"/>
    </source>
</evidence>
<gene>
    <name evidence="1" type="ORF">JF537_07885</name>
    <name evidence="2" type="ORF">RIB56_04895</name>
</gene>
<dbReference type="RefSeq" id="WP_119543706.1">
    <property type="nucleotide sequence ID" value="NZ_CANLXW010000005.1"/>
</dbReference>